<dbReference type="PANTHER" id="PTHR33653">
    <property type="entry name" value="RIBONUCLEASE VAPC2"/>
    <property type="match status" value="1"/>
</dbReference>
<organism evidence="9 10">
    <name type="scientific">Nocardia terpenica</name>
    <dbReference type="NCBI Taxonomy" id="455432"/>
    <lineage>
        <taxon>Bacteria</taxon>
        <taxon>Bacillati</taxon>
        <taxon>Actinomycetota</taxon>
        <taxon>Actinomycetes</taxon>
        <taxon>Mycobacteriales</taxon>
        <taxon>Nocardiaceae</taxon>
        <taxon>Nocardia</taxon>
    </lineage>
</organism>
<dbReference type="Gene3D" id="3.40.50.1010">
    <property type="entry name" value="5'-nuclease"/>
    <property type="match status" value="1"/>
</dbReference>
<evidence type="ECO:0000313" key="9">
    <source>
        <dbReference type="EMBL" id="QIS24138.1"/>
    </source>
</evidence>
<evidence type="ECO:0000259" key="8">
    <source>
        <dbReference type="Pfam" id="PF01850"/>
    </source>
</evidence>
<comment type="cofactor">
    <cofactor evidence="1">
        <name>Mg(2+)</name>
        <dbReference type="ChEBI" id="CHEBI:18420"/>
    </cofactor>
</comment>
<evidence type="ECO:0000256" key="1">
    <source>
        <dbReference type="ARBA" id="ARBA00001946"/>
    </source>
</evidence>
<keyword evidence="2" id="KW-1277">Toxin-antitoxin system</keyword>
<accession>A0A6G9ZF14</accession>
<keyword evidence="6" id="KW-0460">Magnesium</keyword>
<dbReference type="EMBL" id="CP046173">
    <property type="protein sequence ID" value="QIS24138.1"/>
    <property type="molecule type" value="Genomic_DNA"/>
</dbReference>
<keyword evidence="3" id="KW-0540">Nuclease</keyword>
<dbReference type="PANTHER" id="PTHR33653:SF1">
    <property type="entry name" value="RIBONUCLEASE VAPC2"/>
    <property type="match status" value="1"/>
</dbReference>
<dbReference type="InterPro" id="IPR050556">
    <property type="entry name" value="Type_II_TA_system_RNase"/>
</dbReference>
<keyword evidence="4" id="KW-0479">Metal-binding</keyword>
<evidence type="ECO:0000256" key="4">
    <source>
        <dbReference type="ARBA" id="ARBA00022723"/>
    </source>
</evidence>
<reference evidence="9 10" key="1">
    <citation type="journal article" date="2019" name="ACS Chem. Biol.">
        <title>Identification and Mobilization of a Cryptic Antibiotic Biosynthesis Gene Locus from a Human-Pathogenic Nocardia Isolate.</title>
        <authorList>
            <person name="Herisse M."/>
            <person name="Ishida K."/>
            <person name="Porter J.L."/>
            <person name="Howden B."/>
            <person name="Hertweck C."/>
            <person name="Stinear T.P."/>
            <person name="Pidot S.J."/>
        </authorList>
    </citation>
    <scope>NUCLEOTIDE SEQUENCE [LARGE SCALE GENOMIC DNA]</scope>
    <source>
        <strain evidence="9 10">AUSMDU00012715</strain>
    </source>
</reference>
<sequence length="135" mass="14722">MVTLVDSCVLLDILTDDPAWADWSDDALAAARDAGATVINPIIYAEVAGGFETIEDLDAALPESELERLDLPYQAGFVASKAFVAYRRRGGERKNPLPDFYIGAHAAVAGYRLLTRDVSRFTTYFPGLELISPEP</sequence>
<dbReference type="Proteomes" id="UP000500953">
    <property type="component" value="Chromosome"/>
</dbReference>
<evidence type="ECO:0000256" key="7">
    <source>
        <dbReference type="ARBA" id="ARBA00038093"/>
    </source>
</evidence>
<protein>
    <submittedName>
        <fullName evidence="9">PIN domain-containing protein</fullName>
    </submittedName>
</protein>
<evidence type="ECO:0000256" key="5">
    <source>
        <dbReference type="ARBA" id="ARBA00022801"/>
    </source>
</evidence>
<proteinExistence type="inferred from homology"/>
<gene>
    <name evidence="9" type="ORF">F6W96_12250</name>
</gene>
<dbReference type="Pfam" id="PF01850">
    <property type="entry name" value="PIN"/>
    <property type="match status" value="1"/>
</dbReference>
<evidence type="ECO:0000313" key="10">
    <source>
        <dbReference type="Proteomes" id="UP000500953"/>
    </source>
</evidence>
<keyword evidence="5" id="KW-0378">Hydrolase</keyword>
<feature type="domain" description="PIN" evidence="8">
    <location>
        <begin position="4"/>
        <end position="117"/>
    </location>
</feature>
<dbReference type="AlphaFoldDB" id="A0A6G9ZF14"/>
<dbReference type="SUPFAM" id="SSF88723">
    <property type="entry name" value="PIN domain-like"/>
    <property type="match status" value="1"/>
</dbReference>
<comment type="similarity">
    <text evidence="7">Belongs to the PINc/VapC protein family.</text>
</comment>
<dbReference type="GO" id="GO:0016787">
    <property type="term" value="F:hydrolase activity"/>
    <property type="evidence" value="ECO:0007669"/>
    <property type="project" value="UniProtKB-KW"/>
</dbReference>
<evidence type="ECO:0000256" key="6">
    <source>
        <dbReference type="ARBA" id="ARBA00022842"/>
    </source>
</evidence>
<dbReference type="InterPro" id="IPR029060">
    <property type="entry name" value="PIN-like_dom_sf"/>
</dbReference>
<name>A0A6G9ZF14_9NOCA</name>
<dbReference type="GO" id="GO:0046872">
    <property type="term" value="F:metal ion binding"/>
    <property type="evidence" value="ECO:0007669"/>
    <property type="project" value="UniProtKB-KW"/>
</dbReference>
<evidence type="ECO:0000256" key="3">
    <source>
        <dbReference type="ARBA" id="ARBA00022722"/>
    </source>
</evidence>
<dbReference type="GO" id="GO:0004518">
    <property type="term" value="F:nuclease activity"/>
    <property type="evidence" value="ECO:0007669"/>
    <property type="project" value="UniProtKB-KW"/>
</dbReference>
<evidence type="ECO:0000256" key="2">
    <source>
        <dbReference type="ARBA" id="ARBA00022649"/>
    </source>
</evidence>
<dbReference type="InterPro" id="IPR002716">
    <property type="entry name" value="PIN_dom"/>
</dbReference>